<feature type="transmembrane region" description="Helical" evidence="7">
    <location>
        <begin position="758"/>
        <end position="780"/>
    </location>
</feature>
<comment type="caution">
    <text evidence="9">The sequence shown here is derived from an EMBL/GenBank/DDBJ whole genome shotgun (WGS) entry which is preliminary data.</text>
</comment>
<keyword evidence="4 7" id="KW-1133">Transmembrane helix</keyword>
<sequence length="849" mass="94336">MKYGDTLRQRSTPEWAHYNIDYDYLKDIIKHQTTSGISRALSIPGQGESSEKAFGATFYRDLKAQHDRINLFVRSKSGEIQRRLEHIHKSLKRLQSRRAHGDQLPASIVEKFAKIDADVNKTGEEIRALSRFQVAQRTGFRKILKKYRRWTKDAEPERQFRSEVTSSPASFYQLDLGYLLDQYIEVLGALRARFDAASASESPNGVKSSTPLGRIAQTCRDGSEIDFDVALSLTPLGSRGNKATYWIHPDHIVETEVLLLQHMRLIAASSPPTTRGSPEATSLRRMSSATTDRFLGSEDGVGLLVLDHPESFAIKQNASSLGSGEDTAGTLQVNAAGNARWTSSGDAALALDLEKSPEDVITAKLDRKYLPGFLDTSVPLAELSLPSLKEPDPSRPTTDSSAAVGTAHQWLEEHKGIRPIVGICSKRTRLMGLHNNSSGGMWATLDRDVFMNSSLQQKLGNEDWMSAGRAGAISFPHAVLEIRKEGTHALALIQTLDRSHLVERVRGFSLQAQAVWACCKPTAMSAPIWIPLLERDIRKLPPTTKRERRKANSTAESSQHSAFGTPGASTGGRTSPSTPLYDTSATSAPEFVEEAPPLRAFRKKRKQSTIPEQPQPEQQRYWNEYDNPEDEDEGYYIYVDPDAEVKFPGQEMFEGLARQTRRLFGIKEHAEEESGVSSAETSDDEDSPANPPNVYGTFASSAATSRTQSYFSGLFRKYRDPQQDVEALLSQRRETARERRSLLRELEVGRHKAETTKLYSYTTSLVMALIIDALLGTMAMTSRKKEVGVVDFVVSLGTIVSLILGVVAIVSMQSRKDDLGWTHTGMVYGVFTANVVVDVLFFIWVLRGF</sequence>
<dbReference type="GO" id="GO:0000329">
    <property type="term" value="C:fungal-type vacuole membrane"/>
    <property type="evidence" value="ECO:0007669"/>
    <property type="project" value="TreeGrafter"/>
</dbReference>
<dbReference type="GO" id="GO:0006799">
    <property type="term" value="P:polyphosphate biosynthetic process"/>
    <property type="evidence" value="ECO:0007669"/>
    <property type="project" value="UniProtKB-ARBA"/>
</dbReference>
<evidence type="ECO:0000256" key="7">
    <source>
        <dbReference type="SAM" id="Phobius"/>
    </source>
</evidence>
<gene>
    <name evidence="9" type="ORF">PMIN01_03776</name>
</gene>
<dbReference type="InterPro" id="IPR018966">
    <property type="entry name" value="VTC_domain"/>
</dbReference>
<dbReference type="PANTHER" id="PTHR46140:SF1">
    <property type="entry name" value="VACUOLAR TRANSPORTER CHAPERONE COMPLEX SUBUNIT 4-RELATED"/>
    <property type="match status" value="1"/>
</dbReference>
<dbReference type="EMBL" id="WJXW01000003">
    <property type="protein sequence ID" value="KAF9738493.1"/>
    <property type="molecule type" value="Genomic_DNA"/>
</dbReference>
<dbReference type="GO" id="GO:0033254">
    <property type="term" value="C:vacuolar transporter chaperone complex"/>
    <property type="evidence" value="ECO:0007669"/>
    <property type="project" value="TreeGrafter"/>
</dbReference>
<name>A0A9P6GNU8_9PLEO</name>
<dbReference type="GO" id="GO:0016237">
    <property type="term" value="P:microautophagy"/>
    <property type="evidence" value="ECO:0007669"/>
    <property type="project" value="TreeGrafter"/>
</dbReference>
<feature type="transmembrane region" description="Helical" evidence="7">
    <location>
        <begin position="792"/>
        <end position="813"/>
    </location>
</feature>
<evidence type="ECO:0000256" key="2">
    <source>
        <dbReference type="ARBA" id="ARBA00022554"/>
    </source>
</evidence>
<dbReference type="InterPro" id="IPR042267">
    <property type="entry name" value="VTC_sf"/>
</dbReference>
<evidence type="ECO:0000313" key="10">
    <source>
        <dbReference type="Proteomes" id="UP000756921"/>
    </source>
</evidence>
<keyword evidence="5 7" id="KW-0472">Membrane</keyword>
<accession>A0A9P6GNU8</accession>
<keyword evidence="10" id="KW-1185">Reference proteome</keyword>
<evidence type="ECO:0000256" key="1">
    <source>
        <dbReference type="ARBA" id="ARBA00004128"/>
    </source>
</evidence>
<dbReference type="OrthoDB" id="5588846at2759"/>
<reference evidence="9" key="1">
    <citation type="journal article" date="2020" name="Mol. Plant Microbe Interact.">
        <title>Genome Sequence of the Biocontrol Agent Coniothyrium minitans strain Conio (IMI 134523).</title>
        <authorList>
            <person name="Patel D."/>
            <person name="Shittu T.A."/>
            <person name="Baroncelli R."/>
            <person name="Muthumeenakshi S."/>
            <person name="Osborne T.H."/>
            <person name="Janganan T.K."/>
            <person name="Sreenivasaprasad S."/>
        </authorList>
    </citation>
    <scope>NUCLEOTIDE SEQUENCE</scope>
    <source>
        <strain evidence="9">Conio</strain>
    </source>
</reference>
<comment type="subcellular location">
    <subcellularLocation>
        <location evidence="1">Vacuole membrane</location>
        <topology evidence="1">Multi-pass membrane protein</topology>
    </subcellularLocation>
</comment>
<dbReference type="Pfam" id="PF09359">
    <property type="entry name" value="VTC"/>
    <property type="match status" value="1"/>
</dbReference>
<dbReference type="Gene3D" id="3.20.100.30">
    <property type="entry name" value="VTC, catalytic tunnel domain"/>
    <property type="match status" value="1"/>
</dbReference>
<feature type="region of interest" description="Disordered" evidence="6">
    <location>
        <begin position="669"/>
        <end position="699"/>
    </location>
</feature>
<dbReference type="AlphaFoldDB" id="A0A9P6GNU8"/>
<dbReference type="GO" id="GO:0007034">
    <property type="term" value="P:vacuolar transport"/>
    <property type="evidence" value="ECO:0007669"/>
    <property type="project" value="TreeGrafter"/>
</dbReference>
<evidence type="ECO:0000256" key="6">
    <source>
        <dbReference type="SAM" id="MobiDB-lite"/>
    </source>
</evidence>
<organism evidence="9 10">
    <name type="scientific">Paraphaeosphaeria minitans</name>
    <dbReference type="NCBI Taxonomy" id="565426"/>
    <lineage>
        <taxon>Eukaryota</taxon>
        <taxon>Fungi</taxon>
        <taxon>Dikarya</taxon>
        <taxon>Ascomycota</taxon>
        <taxon>Pezizomycotina</taxon>
        <taxon>Dothideomycetes</taxon>
        <taxon>Pleosporomycetidae</taxon>
        <taxon>Pleosporales</taxon>
        <taxon>Massarineae</taxon>
        <taxon>Didymosphaeriaceae</taxon>
        <taxon>Paraphaeosphaeria</taxon>
    </lineage>
</organism>
<evidence type="ECO:0000313" key="9">
    <source>
        <dbReference type="EMBL" id="KAF9738493.1"/>
    </source>
</evidence>
<protein>
    <submittedName>
        <fullName evidence="9">SPX domain-containing protein</fullName>
    </submittedName>
</protein>
<keyword evidence="3 7" id="KW-0812">Transmembrane</keyword>
<evidence type="ECO:0000259" key="8">
    <source>
        <dbReference type="PROSITE" id="PS51382"/>
    </source>
</evidence>
<keyword evidence="2" id="KW-0926">Vacuole</keyword>
<feature type="transmembrane region" description="Helical" evidence="7">
    <location>
        <begin position="825"/>
        <end position="846"/>
    </location>
</feature>
<dbReference type="InterPro" id="IPR004331">
    <property type="entry name" value="SPX_dom"/>
</dbReference>
<proteinExistence type="predicted"/>
<feature type="compositionally biased region" description="Polar residues" evidence="6">
    <location>
        <begin position="608"/>
        <end position="621"/>
    </location>
</feature>
<dbReference type="InterPro" id="IPR051572">
    <property type="entry name" value="VTC_Complex_Subunit"/>
</dbReference>
<dbReference type="PROSITE" id="PS51382">
    <property type="entry name" value="SPX"/>
    <property type="match status" value="1"/>
</dbReference>
<feature type="domain" description="SPX" evidence="8">
    <location>
        <begin position="1"/>
        <end position="161"/>
    </location>
</feature>
<dbReference type="Proteomes" id="UP000756921">
    <property type="component" value="Unassembled WGS sequence"/>
</dbReference>
<feature type="region of interest" description="Disordered" evidence="6">
    <location>
        <begin position="540"/>
        <end position="631"/>
    </location>
</feature>
<evidence type="ECO:0000256" key="4">
    <source>
        <dbReference type="ARBA" id="ARBA00022989"/>
    </source>
</evidence>
<dbReference type="PANTHER" id="PTHR46140">
    <property type="entry name" value="VACUOLAR TRANSPORTER CHAPERONE 1-RELATED"/>
    <property type="match status" value="1"/>
</dbReference>
<dbReference type="GO" id="GO:0042144">
    <property type="term" value="P:vacuole fusion, non-autophagic"/>
    <property type="evidence" value="ECO:0007669"/>
    <property type="project" value="TreeGrafter"/>
</dbReference>
<evidence type="ECO:0000256" key="3">
    <source>
        <dbReference type="ARBA" id="ARBA00022692"/>
    </source>
</evidence>
<evidence type="ECO:0000256" key="5">
    <source>
        <dbReference type="ARBA" id="ARBA00023136"/>
    </source>
</evidence>
<feature type="compositionally biased region" description="Polar residues" evidence="6">
    <location>
        <begin position="552"/>
        <end position="587"/>
    </location>
</feature>
<dbReference type="CDD" id="cd14474">
    <property type="entry name" value="SPX_YDR089W"/>
    <property type="match status" value="1"/>
</dbReference>